<dbReference type="PANTHER" id="PTHR32063:SF33">
    <property type="entry name" value="RND SUPERFAMILY EFFLUX PUMP PERMEASE COMPONENT"/>
    <property type="match status" value="1"/>
</dbReference>
<dbReference type="Pfam" id="PF00873">
    <property type="entry name" value="ACR_tran"/>
    <property type="match status" value="1"/>
</dbReference>
<keyword evidence="1" id="KW-0472">Membrane</keyword>
<organism evidence="2 3">
    <name type="scientific">Spongiibacter pelagi</name>
    <dbReference type="NCBI Taxonomy" id="2760804"/>
    <lineage>
        <taxon>Bacteria</taxon>
        <taxon>Pseudomonadati</taxon>
        <taxon>Pseudomonadota</taxon>
        <taxon>Gammaproteobacteria</taxon>
        <taxon>Cellvibrionales</taxon>
        <taxon>Spongiibacteraceae</taxon>
        <taxon>Spongiibacter</taxon>
    </lineage>
</organism>
<dbReference type="Proteomes" id="UP000610558">
    <property type="component" value="Unassembled WGS sequence"/>
</dbReference>
<dbReference type="Gene3D" id="3.30.70.1430">
    <property type="entry name" value="Multidrug efflux transporter AcrB pore domain"/>
    <property type="match status" value="2"/>
</dbReference>
<dbReference type="SUPFAM" id="SSF82714">
    <property type="entry name" value="Multidrug efflux transporter AcrB TolC docking domain, DN and DC subdomains"/>
    <property type="match status" value="2"/>
</dbReference>
<feature type="transmembrane region" description="Helical" evidence="1">
    <location>
        <begin position="982"/>
        <end position="999"/>
    </location>
</feature>
<feature type="transmembrane region" description="Helical" evidence="1">
    <location>
        <begin position="429"/>
        <end position="449"/>
    </location>
</feature>
<feature type="transmembrane region" description="Helical" evidence="1">
    <location>
        <begin position="907"/>
        <end position="926"/>
    </location>
</feature>
<dbReference type="EMBL" id="JACXLD010000001">
    <property type="protein sequence ID" value="MBD2857942.1"/>
    <property type="molecule type" value="Genomic_DNA"/>
</dbReference>
<dbReference type="InterPro" id="IPR027463">
    <property type="entry name" value="AcrB_DN_DC_subdom"/>
</dbReference>
<gene>
    <name evidence="2" type="ORF">IB286_02905</name>
</gene>
<dbReference type="AlphaFoldDB" id="A0A927GVJ4"/>
<feature type="transmembrane region" description="Helical" evidence="1">
    <location>
        <begin position="357"/>
        <end position="375"/>
    </location>
</feature>
<evidence type="ECO:0000256" key="1">
    <source>
        <dbReference type="SAM" id="Phobius"/>
    </source>
</evidence>
<accession>A0A927GVJ4</accession>
<comment type="caution">
    <text evidence="2">The sequence shown here is derived from an EMBL/GenBank/DDBJ whole genome shotgun (WGS) entry which is preliminary data.</text>
</comment>
<reference evidence="2" key="1">
    <citation type="submission" date="2020-09" db="EMBL/GenBank/DDBJ databases">
        <authorList>
            <person name="Yoon J.-W."/>
        </authorList>
    </citation>
    <scope>NUCLEOTIDE SEQUENCE</scope>
    <source>
        <strain evidence="2">KMU-158</strain>
    </source>
</reference>
<dbReference type="Gene3D" id="1.20.1640.10">
    <property type="entry name" value="Multidrug efflux transporter AcrB transmembrane domain"/>
    <property type="match status" value="2"/>
</dbReference>
<proteinExistence type="predicted"/>
<dbReference type="GO" id="GO:0042910">
    <property type="term" value="F:xenobiotic transmembrane transporter activity"/>
    <property type="evidence" value="ECO:0007669"/>
    <property type="project" value="TreeGrafter"/>
</dbReference>
<dbReference type="RefSeq" id="WP_190762234.1">
    <property type="nucleotide sequence ID" value="NZ_JACXLD010000001.1"/>
</dbReference>
<feature type="transmembrane region" description="Helical" evidence="1">
    <location>
        <begin position="1011"/>
        <end position="1037"/>
    </location>
</feature>
<dbReference type="Gene3D" id="3.30.2090.10">
    <property type="entry name" value="Multidrug efflux transporter AcrB TolC docking domain, DN and DC subdomains"/>
    <property type="match status" value="2"/>
</dbReference>
<evidence type="ECO:0000313" key="3">
    <source>
        <dbReference type="Proteomes" id="UP000610558"/>
    </source>
</evidence>
<sequence length="1054" mass="115638">MLNRSIAWFIDNPVATNLTMCLMIVTGLLTLSTMKREEFPEMQVDAVQVSVTYPQASAEETDGAICVKLNEQITGTEGVKKLKSSAREGNCSVTIELNESADKTKALADIKNIVDKIDSFPDDSEQPIVTDVRTSNALLQVVLSSTASDELALKRLGQKIRRDLLGLPGVSQVALAYTRPEEISVNVSEFQLRQHELSISDVANAIRRNSFNLPAGIINSQDGEILVRTAEQRDSEEAFKSIVVSAKADGTLLRLSDIATIHDEFKDTGVRASIDEKPSIIIDVRRIGEEDVIDVAEKVHHYFEESERWLPEGVDYLIWQDESNDLRDRMDQMADSGISGLILVIITLSLFMQPKLAFWVTAGIPISILGATMFFPSLDVTISTFSIVALMLVLGIVVDDAVVVGERVFSLHSAGYSPSEAAKLGTQEVSTAVVFGVLTTIATFSPLVFVTGAVGFLAKPIGIVTITILIFSLIESQLLLPSHLAHSLDSQKKEKKDSRWNRFLTRINQVLDNFVQQRYAPFLQSALKNKFTTLSASFGILIIAVALSASGRVPVQFFPPVPGERMYASLTLPEGTPIEETEAALKKITQAAYQLREEIRALNPQENAAVMDHIIVSLGKKLIRSTTSGNATVGRHFAEVGINLNLPEDYRGPGADELASRWREYTGPIPNAVKQTFDAKSVSIGNAIEIELRGDNLEQLDTVSSQIKAGLYTVPGVFDIYDTFQYGKQELQLSMLPEGYNLGFNTIDLTQQVAKAFQGEEVQRIQRGEEEVKVIVRYPDDERESIGNLESMRIRSPAGIEVPFSAIADMTYTRSMSSIDRIDGEKVVKIIADVDQNRITTDEVLQELSRHYIPEIKAQNPQVEVLLAGEAEESLESINRLLQLSLVAMFAVYALLAIPLKSYLQPLVVMSAIPFGLVGAIAAHFVVGQPFLFFSILGIVALSGVVVNAALVLVDRANTLHRQGLDHQTAIYNAAIERFRPVFLTSTTTFIGLVPLIATQDISTRLLFVPIALSLSGGVLFSTLITLILVPALYMILEGVIAKKSQKSLETQLT</sequence>
<dbReference type="SUPFAM" id="SSF82866">
    <property type="entry name" value="Multidrug efflux transporter AcrB transmembrane domain"/>
    <property type="match status" value="2"/>
</dbReference>
<feature type="transmembrane region" description="Helical" evidence="1">
    <location>
        <begin position="932"/>
        <end position="954"/>
    </location>
</feature>
<protein>
    <submittedName>
        <fullName evidence="2">Efflux RND transporter permease subunit</fullName>
    </submittedName>
</protein>
<dbReference type="InterPro" id="IPR001036">
    <property type="entry name" value="Acrflvin-R"/>
</dbReference>
<feature type="transmembrane region" description="Helical" evidence="1">
    <location>
        <begin position="881"/>
        <end position="900"/>
    </location>
</feature>
<feature type="transmembrane region" description="Helical" evidence="1">
    <location>
        <begin position="387"/>
        <end position="409"/>
    </location>
</feature>
<evidence type="ECO:0000313" key="2">
    <source>
        <dbReference type="EMBL" id="MBD2857942.1"/>
    </source>
</evidence>
<feature type="transmembrane region" description="Helical" evidence="1">
    <location>
        <begin position="456"/>
        <end position="474"/>
    </location>
</feature>
<dbReference type="Gene3D" id="3.30.70.1440">
    <property type="entry name" value="Multidrug efflux transporter AcrB pore domain"/>
    <property type="match status" value="1"/>
</dbReference>
<dbReference type="PANTHER" id="PTHR32063">
    <property type="match status" value="1"/>
</dbReference>
<dbReference type="GO" id="GO:0005886">
    <property type="term" value="C:plasma membrane"/>
    <property type="evidence" value="ECO:0007669"/>
    <property type="project" value="TreeGrafter"/>
</dbReference>
<keyword evidence="3" id="KW-1185">Reference proteome</keyword>
<dbReference type="Gene3D" id="3.30.70.1320">
    <property type="entry name" value="Multidrug efflux transporter AcrB pore domain like"/>
    <property type="match status" value="1"/>
</dbReference>
<dbReference type="PRINTS" id="PR00702">
    <property type="entry name" value="ACRIFLAVINRP"/>
</dbReference>
<dbReference type="SUPFAM" id="SSF82693">
    <property type="entry name" value="Multidrug efflux transporter AcrB pore domain, PN1, PN2, PC1 and PC2 subdomains"/>
    <property type="match status" value="2"/>
</dbReference>
<feature type="transmembrane region" description="Helical" evidence="1">
    <location>
        <begin position="333"/>
        <end position="351"/>
    </location>
</feature>
<name>A0A927GVJ4_9GAMM</name>
<keyword evidence="1" id="KW-1133">Transmembrane helix</keyword>
<keyword evidence="1" id="KW-0812">Transmembrane</keyword>